<evidence type="ECO:0000256" key="1">
    <source>
        <dbReference type="ARBA" id="ARBA00023125"/>
    </source>
</evidence>
<dbReference type="STRING" id="349095.SAMN05660299_00532"/>
<dbReference type="InterPro" id="IPR001387">
    <property type="entry name" value="Cro/C1-type_HTH"/>
</dbReference>
<dbReference type="OrthoDB" id="9813152at2"/>
<name>A0A1G9RRX6_9FIRM</name>
<dbReference type="Gene3D" id="2.60.40.730">
    <property type="entry name" value="SOR catalytic domain"/>
    <property type="match status" value="1"/>
</dbReference>
<dbReference type="RefSeq" id="WP_091647921.1">
    <property type="nucleotide sequence ID" value="NZ_FNHQ01000003.1"/>
</dbReference>
<evidence type="ECO:0000313" key="3">
    <source>
        <dbReference type="EMBL" id="SDM25255.1"/>
    </source>
</evidence>
<dbReference type="PANTHER" id="PTHR46558">
    <property type="entry name" value="TRACRIPTIONAL REGULATORY PROTEIN-RELATED-RELATED"/>
    <property type="match status" value="1"/>
</dbReference>
<dbReference type="InterPro" id="IPR036073">
    <property type="entry name" value="Desulfoferrodoxin_Fe-bd_dom_sf"/>
</dbReference>
<reference evidence="3 4" key="1">
    <citation type="submission" date="2016-10" db="EMBL/GenBank/DDBJ databases">
        <authorList>
            <person name="de Groot N.N."/>
        </authorList>
    </citation>
    <scope>NUCLEOTIDE SEQUENCE [LARGE SCALE GENOMIC DNA]</scope>
    <source>
        <strain evidence="3 4">DSM 16981</strain>
    </source>
</reference>
<dbReference type="Gene3D" id="1.10.260.40">
    <property type="entry name" value="lambda repressor-like DNA-binding domains"/>
    <property type="match status" value="1"/>
</dbReference>
<protein>
    <submittedName>
        <fullName evidence="3">Desulfoferrodoxin</fullName>
    </submittedName>
</protein>
<feature type="domain" description="HTH cro/C1-type" evidence="2">
    <location>
        <begin position="9"/>
        <end position="63"/>
    </location>
</feature>
<keyword evidence="4" id="KW-1185">Reference proteome</keyword>
<dbReference type="Proteomes" id="UP000199309">
    <property type="component" value="Unassembled WGS sequence"/>
</dbReference>
<dbReference type="SUPFAM" id="SSF49367">
    <property type="entry name" value="Superoxide reductase-like"/>
    <property type="match status" value="1"/>
</dbReference>
<evidence type="ECO:0000313" key="4">
    <source>
        <dbReference type="Proteomes" id="UP000199309"/>
    </source>
</evidence>
<evidence type="ECO:0000259" key="2">
    <source>
        <dbReference type="PROSITE" id="PS50943"/>
    </source>
</evidence>
<dbReference type="PROSITE" id="PS50943">
    <property type="entry name" value="HTH_CROC1"/>
    <property type="match status" value="1"/>
</dbReference>
<accession>A0A1G9RRX6</accession>
<dbReference type="SUPFAM" id="SSF47413">
    <property type="entry name" value="lambda repressor-like DNA-binding domains"/>
    <property type="match status" value="1"/>
</dbReference>
<proteinExistence type="predicted"/>
<dbReference type="GO" id="GO:0003677">
    <property type="term" value="F:DNA binding"/>
    <property type="evidence" value="ECO:0007669"/>
    <property type="project" value="UniProtKB-KW"/>
</dbReference>
<keyword evidence="1" id="KW-0238">DNA-binding</keyword>
<organism evidence="3 4">
    <name type="scientific">Megasphaera paucivorans</name>
    <dbReference type="NCBI Taxonomy" id="349095"/>
    <lineage>
        <taxon>Bacteria</taxon>
        <taxon>Bacillati</taxon>
        <taxon>Bacillota</taxon>
        <taxon>Negativicutes</taxon>
        <taxon>Veillonellales</taxon>
        <taxon>Veillonellaceae</taxon>
        <taxon>Megasphaera</taxon>
    </lineage>
</organism>
<dbReference type="Pfam" id="PF01381">
    <property type="entry name" value="HTH_3"/>
    <property type="match status" value="1"/>
</dbReference>
<sequence length="194" mass="22151">MNNNIGNSIRTVRYERNLTQKQLADKLNISDKTISKWERGVGYPDVSLLSALSECLGVDMKRLLAGDLIPSTDVNGNMKNIMYYVCPSCHNITLCTGNADISCCGKILAPQELKKASDEEQLSVETVEDEWYISTAHPMTKDHYISFIVFVRGDMIQVMKQYPEWNVEVRIPKRGQGTLLWYCTNHGLFYQYIQ</sequence>
<gene>
    <name evidence="3" type="ORF">SAMN05660299_00532</name>
</gene>
<dbReference type="SMART" id="SM00530">
    <property type="entry name" value="HTH_XRE"/>
    <property type="match status" value="1"/>
</dbReference>
<dbReference type="GO" id="GO:0005506">
    <property type="term" value="F:iron ion binding"/>
    <property type="evidence" value="ECO:0007669"/>
    <property type="project" value="InterPro"/>
</dbReference>
<dbReference type="InterPro" id="IPR010982">
    <property type="entry name" value="Lambda_DNA-bd_dom_sf"/>
</dbReference>
<dbReference type="PANTHER" id="PTHR46558:SF4">
    <property type="entry name" value="DNA-BIDING PHAGE PROTEIN"/>
    <property type="match status" value="1"/>
</dbReference>
<dbReference type="EMBL" id="FNHQ01000003">
    <property type="protein sequence ID" value="SDM25255.1"/>
    <property type="molecule type" value="Genomic_DNA"/>
</dbReference>
<dbReference type="AlphaFoldDB" id="A0A1G9RRX6"/>
<dbReference type="CDD" id="cd00093">
    <property type="entry name" value="HTH_XRE"/>
    <property type="match status" value="1"/>
</dbReference>
<dbReference type="GO" id="GO:0016491">
    <property type="term" value="F:oxidoreductase activity"/>
    <property type="evidence" value="ECO:0007669"/>
    <property type="project" value="InterPro"/>
</dbReference>